<accession>A0A5B1LMN9</accession>
<sequence>MATEGADFRADRVGSALAGTNPTVLRRMRAGFAVIGDVQHLPGYCVLITDTPGADQLADLPPERQLLFLEDMAILGRAVTAVCSARDPQFRRINLEIQGNTDAFLHAHVTPRYDWEPAEIVGWPAALHHWTKLMTDPGSCPLGPEHDGLRELLGVEIDRQLLAARPG</sequence>
<reference evidence="1 2" key="1">
    <citation type="submission" date="2019-09" db="EMBL/GenBank/DDBJ databases">
        <title>Nocardioides panacisoli sp. nov., isolated from the soil of a ginseng field.</title>
        <authorList>
            <person name="Cho C."/>
        </authorList>
    </citation>
    <scope>NUCLEOTIDE SEQUENCE [LARGE SCALE GENOMIC DNA]</scope>
    <source>
        <strain evidence="1 2">BN130099</strain>
    </source>
</reference>
<organism evidence="1 2">
    <name type="scientific">Nocardioides humilatus</name>
    <dbReference type="NCBI Taxonomy" id="2607660"/>
    <lineage>
        <taxon>Bacteria</taxon>
        <taxon>Bacillati</taxon>
        <taxon>Actinomycetota</taxon>
        <taxon>Actinomycetes</taxon>
        <taxon>Propionibacteriales</taxon>
        <taxon>Nocardioidaceae</taxon>
        <taxon>Nocardioides</taxon>
    </lineage>
</organism>
<comment type="caution">
    <text evidence="1">The sequence shown here is derived from an EMBL/GenBank/DDBJ whole genome shotgun (WGS) entry which is preliminary data.</text>
</comment>
<dbReference type="RefSeq" id="WP_149726820.1">
    <property type="nucleotide sequence ID" value="NZ_VUJV01000001.1"/>
</dbReference>
<dbReference type="GO" id="GO:0016787">
    <property type="term" value="F:hydrolase activity"/>
    <property type="evidence" value="ECO:0007669"/>
    <property type="project" value="UniProtKB-KW"/>
</dbReference>
<dbReference type="InterPro" id="IPR036265">
    <property type="entry name" value="HIT-like_sf"/>
</dbReference>
<dbReference type="EMBL" id="VUJV01000001">
    <property type="protein sequence ID" value="KAA1421358.1"/>
    <property type="molecule type" value="Genomic_DNA"/>
</dbReference>
<keyword evidence="1" id="KW-0378">Hydrolase</keyword>
<reference evidence="1 2" key="2">
    <citation type="submission" date="2019-09" db="EMBL/GenBank/DDBJ databases">
        <authorList>
            <person name="Jin C."/>
        </authorList>
    </citation>
    <scope>NUCLEOTIDE SEQUENCE [LARGE SCALE GENOMIC DNA]</scope>
    <source>
        <strain evidence="1 2">BN130099</strain>
    </source>
</reference>
<evidence type="ECO:0000313" key="2">
    <source>
        <dbReference type="Proteomes" id="UP000325003"/>
    </source>
</evidence>
<name>A0A5B1LMN9_9ACTN</name>
<dbReference type="SUPFAM" id="SSF54197">
    <property type="entry name" value="HIT-like"/>
    <property type="match status" value="1"/>
</dbReference>
<gene>
    <name evidence="1" type="ORF">F0U44_03375</name>
</gene>
<keyword evidence="2" id="KW-1185">Reference proteome</keyword>
<dbReference type="Proteomes" id="UP000325003">
    <property type="component" value="Unassembled WGS sequence"/>
</dbReference>
<dbReference type="Gene3D" id="3.30.428.10">
    <property type="entry name" value="HIT-like"/>
    <property type="match status" value="1"/>
</dbReference>
<protein>
    <submittedName>
        <fullName evidence="1">Diadenosine tetraphosphate hydrolase</fullName>
    </submittedName>
</protein>
<evidence type="ECO:0000313" key="1">
    <source>
        <dbReference type="EMBL" id="KAA1421358.1"/>
    </source>
</evidence>
<proteinExistence type="predicted"/>
<dbReference type="AlphaFoldDB" id="A0A5B1LMN9"/>